<evidence type="ECO:0000313" key="1">
    <source>
        <dbReference type="EMBL" id="KAG8195069.1"/>
    </source>
</evidence>
<gene>
    <name evidence="1" type="ORF">JTE90_029648</name>
</gene>
<evidence type="ECO:0000313" key="2">
    <source>
        <dbReference type="Proteomes" id="UP000827092"/>
    </source>
</evidence>
<keyword evidence="2" id="KW-1185">Reference proteome</keyword>
<name>A0AAV6VGD3_9ARAC</name>
<dbReference type="EMBL" id="JAFNEN010000094">
    <property type="protein sequence ID" value="KAG8195069.1"/>
    <property type="molecule type" value="Genomic_DNA"/>
</dbReference>
<sequence>MFSANTASFLVSPNELSTSSELIRPAPCLISPSLAFAAPSVRIHHTATGNGSRARLAMDDAKHTDRAFLAQLLFRIKIEIKHLQCSSLVETSVASGNCAFWRATDNAMECSLSIVSGREIWGLLIIRHSINGHVNQPKYEEGSVCLSGWDG</sequence>
<dbReference type="AlphaFoldDB" id="A0AAV6VGD3"/>
<reference evidence="1 2" key="1">
    <citation type="journal article" date="2022" name="Nat. Ecol. Evol.">
        <title>A masculinizing supergene underlies an exaggerated male reproductive morph in a spider.</title>
        <authorList>
            <person name="Hendrickx F."/>
            <person name="De Corte Z."/>
            <person name="Sonet G."/>
            <person name="Van Belleghem S.M."/>
            <person name="Kostlbacher S."/>
            <person name="Vangestel C."/>
        </authorList>
    </citation>
    <scope>NUCLEOTIDE SEQUENCE [LARGE SCALE GENOMIC DNA]</scope>
    <source>
        <strain evidence="1">W744_W776</strain>
    </source>
</reference>
<dbReference type="Proteomes" id="UP000827092">
    <property type="component" value="Unassembled WGS sequence"/>
</dbReference>
<organism evidence="1 2">
    <name type="scientific">Oedothorax gibbosus</name>
    <dbReference type="NCBI Taxonomy" id="931172"/>
    <lineage>
        <taxon>Eukaryota</taxon>
        <taxon>Metazoa</taxon>
        <taxon>Ecdysozoa</taxon>
        <taxon>Arthropoda</taxon>
        <taxon>Chelicerata</taxon>
        <taxon>Arachnida</taxon>
        <taxon>Araneae</taxon>
        <taxon>Araneomorphae</taxon>
        <taxon>Entelegynae</taxon>
        <taxon>Araneoidea</taxon>
        <taxon>Linyphiidae</taxon>
        <taxon>Erigoninae</taxon>
        <taxon>Oedothorax</taxon>
    </lineage>
</organism>
<protein>
    <submittedName>
        <fullName evidence="1">Uncharacterized protein</fullName>
    </submittedName>
</protein>
<comment type="caution">
    <text evidence="1">The sequence shown here is derived from an EMBL/GenBank/DDBJ whole genome shotgun (WGS) entry which is preliminary data.</text>
</comment>
<accession>A0AAV6VGD3</accession>
<proteinExistence type="predicted"/>